<keyword evidence="2" id="KW-1185">Reference proteome</keyword>
<dbReference type="Proteomes" id="UP000193577">
    <property type="component" value="Unassembled WGS sequence"/>
</dbReference>
<gene>
    <name evidence="1" type="ORF">B8W67_01705</name>
</gene>
<comment type="caution">
    <text evidence="1">The sequence shown here is derived from an EMBL/GenBank/DDBJ whole genome shotgun (WGS) entry which is preliminary data.</text>
</comment>
<organism evidence="1 2">
    <name type="scientific">Mycolicibacillus koreensis</name>
    <dbReference type="NCBI Taxonomy" id="1069220"/>
    <lineage>
        <taxon>Bacteria</taxon>
        <taxon>Bacillati</taxon>
        <taxon>Actinomycetota</taxon>
        <taxon>Actinomycetes</taxon>
        <taxon>Mycobacteriales</taxon>
        <taxon>Mycobacteriaceae</taxon>
        <taxon>Mycolicibacillus</taxon>
    </lineage>
</organism>
<sequence length="102" mass="10286">MTASTEQRSAQRYGAAGFLAAGLNVLLGNLAAWFAVPYFLLYLLFVPVIVVDLAVAAALVRRGGRSGQIGRGMLIGLISVPLAPAAIAAGYAIAAVAGLASA</sequence>
<evidence type="ECO:0000313" key="2">
    <source>
        <dbReference type="Proteomes" id="UP000193577"/>
    </source>
</evidence>
<dbReference type="RefSeq" id="WP_085301978.1">
    <property type="nucleotide sequence ID" value="NZ_AP022594.1"/>
</dbReference>
<dbReference type="EMBL" id="NCXO01000002">
    <property type="protein sequence ID" value="OSC35805.1"/>
    <property type="molecule type" value="Genomic_DNA"/>
</dbReference>
<accession>A0A7I7SG89</accession>
<reference evidence="1 2" key="1">
    <citation type="submission" date="2017-04" db="EMBL/GenBank/DDBJ databases">
        <title>The new phylogeny of genus Mycobacterium.</title>
        <authorList>
            <person name="Tortoli E."/>
            <person name="Trovato A."/>
            <person name="Cirillo D.M."/>
        </authorList>
    </citation>
    <scope>NUCLEOTIDE SEQUENCE [LARGE SCALE GENOMIC DNA]</scope>
    <source>
        <strain evidence="1 2">KCTC 19819</strain>
    </source>
</reference>
<proteinExistence type="predicted"/>
<name>A0A7I7SG89_9MYCO</name>
<dbReference type="AlphaFoldDB" id="A0A7I7SG89"/>
<protein>
    <submittedName>
        <fullName evidence="1">Uncharacterized protein</fullName>
    </submittedName>
</protein>
<evidence type="ECO:0000313" key="1">
    <source>
        <dbReference type="EMBL" id="OSC35805.1"/>
    </source>
</evidence>